<organism evidence="4 5">
    <name type="scientific">Dovyalis caffra</name>
    <dbReference type="NCBI Taxonomy" id="77055"/>
    <lineage>
        <taxon>Eukaryota</taxon>
        <taxon>Viridiplantae</taxon>
        <taxon>Streptophyta</taxon>
        <taxon>Embryophyta</taxon>
        <taxon>Tracheophyta</taxon>
        <taxon>Spermatophyta</taxon>
        <taxon>Magnoliopsida</taxon>
        <taxon>eudicotyledons</taxon>
        <taxon>Gunneridae</taxon>
        <taxon>Pentapetalae</taxon>
        <taxon>rosids</taxon>
        <taxon>fabids</taxon>
        <taxon>Malpighiales</taxon>
        <taxon>Salicaceae</taxon>
        <taxon>Flacourtieae</taxon>
        <taxon>Dovyalis</taxon>
    </lineage>
</organism>
<keyword evidence="2" id="KW-0325">Glycoprotein</keyword>
<reference evidence="4 5" key="1">
    <citation type="submission" date="2024-01" db="EMBL/GenBank/DDBJ databases">
        <authorList>
            <person name="Waweru B."/>
        </authorList>
    </citation>
    <scope>NUCLEOTIDE SEQUENCE [LARGE SCALE GENOMIC DNA]</scope>
</reference>
<dbReference type="Proteomes" id="UP001314170">
    <property type="component" value="Unassembled WGS sequence"/>
</dbReference>
<name>A0AAV1S204_9ROSI</name>
<protein>
    <recommendedName>
        <fullName evidence="6">Gamma-interferon-inducible lysosomal thiol reductase</fullName>
    </recommendedName>
</protein>
<evidence type="ECO:0008006" key="6">
    <source>
        <dbReference type="Google" id="ProtNLM"/>
    </source>
</evidence>
<dbReference type="PANTHER" id="PTHR13234">
    <property type="entry name" value="GAMMA-INTERFERON INDUCIBLE LYSOSOMAL THIOL REDUCTASE GILT"/>
    <property type="match status" value="1"/>
</dbReference>
<evidence type="ECO:0000313" key="4">
    <source>
        <dbReference type="EMBL" id="CAK7343810.1"/>
    </source>
</evidence>
<comment type="similarity">
    <text evidence="1">Belongs to the GILT family.</text>
</comment>
<keyword evidence="5" id="KW-1185">Reference proteome</keyword>
<proteinExistence type="inferred from homology"/>
<dbReference type="InterPro" id="IPR004911">
    <property type="entry name" value="Interferon-induced_GILT"/>
</dbReference>
<dbReference type="GO" id="GO:0016671">
    <property type="term" value="F:oxidoreductase activity, acting on a sulfur group of donors, disulfide as acceptor"/>
    <property type="evidence" value="ECO:0007669"/>
    <property type="project" value="InterPro"/>
</dbReference>
<accession>A0AAV1S204</accession>
<dbReference type="EMBL" id="CAWUPB010001160">
    <property type="protein sequence ID" value="CAK7343810.1"/>
    <property type="molecule type" value="Genomic_DNA"/>
</dbReference>
<dbReference type="Pfam" id="PF03227">
    <property type="entry name" value="GILT"/>
    <property type="match status" value="1"/>
</dbReference>
<gene>
    <name evidence="4" type="ORF">DCAF_LOCUS17502</name>
</gene>
<evidence type="ECO:0000313" key="5">
    <source>
        <dbReference type="Proteomes" id="UP001314170"/>
    </source>
</evidence>
<evidence type="ECO:0000256" key="1">
    <source>
        <dbReference type="ARBA" id="ARBA00005679"/>
    </source>
</evidence>
<feature type="signal peptide" evidence="3">
    <location>
        <begin position="1"/>
        <end position="29"/>
    </location>
</feature>
<evidence type="ECO:0000256" key="3">
    <source>
        <dbReference type="SAM" id="SignalP"/>
    </source>
</evidence>
<dbReference type="PANTHER" id="PTHR13234:SF27">
    <property type="entry name" value="GAMMA INTERFERON INDUCIBLE LYSOSOMAL THIOL REDUCTASE"/>
    <property type="match status" value="1"/>
</dbReference>
<dbReference type="AlphaFoldDB" id="A0AAV1S204"/>
<evidence type="ECO:0000256" key="2">
    <source>
        <dbReference type="ARBA" id="ARBA00023180"/>
    </source>
</evidence>
<sequence>MLTKMVSGKQVFSVIITLLLIFLLPPSHAASHLDLGGIKDSSSSINSQKVNLSVYYEALCPSCTNFIVQNLIRVFDDDLINIINLRMVPWGNAHVNKTDNTIICQNGHDECVLNTIQACAINVWDDVNKYYALIYCIEFLAIEGRHRNWPSCFSSLGLSEKPILDCYNNGTGAKLQALYGYETAHLNPPHTFVPWIVVDTKPLRNDYENFIAYICNAYKGNVIPNACKSHPHNNVSSIEEENPIYPVCYRGEAKNLTLLRPIKRIPRLRRAFWKVPGKGFK</sequence>
<comment type="caution">
    <text evidence="4">The sequence shown here is derived from an EMBL/GenBank/DDBJ whole genome shotgun (WGS) entry which is preliminary data.</text>
</comment>
<keyword evidence="3" id="KW-0732">Signal</keyword>
<feature type="chain" id="PRO_5043696159" description="Gamma-interferon-inducible lysosomal thiol reductase" evidence="3">
    <location>
        <begin position="30"/>
        <end position="281"/>
    </location>
</feature>